<keyword evidence="2" id="KW-1185">Reference proteome</keyword>
<dbReference type="AlphaFoldDB" id="A0A8H8RR67"/>
<proteinExistence type="predicted"/>
<evidence type="ECO:0000313" key="1">
    <source>
        <dbReference type="EMBL" id="TVY39388.1"/>
    </source>
</evidence>
<comment type="caution">
    <text evidence="1">The sequence shown here is derived from an EMBL/GenBank/DDBJ whole genome shotgun (WGS) entry which is preliminary data.</text>
</comment>
<dbReference type="OrthoDB" id="4760831at2759"/>
<name>A0A8H8RR67_9HELO</name>
<gene>
    <name evidence="1" type="ORF">LSUB1_G004327</name>
</gene>
<protein>
    <submittedName>
        <fullName evidence="1">Uncharacterized protein</fullName>
    </submittedName>
</protein>
<organism evidence="1 2">
    <name type="scientific">Lachnellula subtilissima</name>
    <dbReference type="NCBI Taxonomy" id="602034"/>
    <lineage>
        <taxon>Eukaryota</taxon>
        <taxon>Fungi</taxon>
        <taxon>Dikarya</taxon>
        <taxon>Ascomycota</taxon>
        <taxon>Pezizomycotina</taxon>
        <taxon>Leotiomycetes</taxon>
        <taxon>Helotiales</taxon>
        <taxon>Lachnaceae</taxon>
        <taxon>Lachnellula</taxon>
    </lineage>
</organism>
<evidence type="ECO:0000313" key="2">
    <source>
        <dbReference type="Proteomes" id="UP000462212"/>
    </source>
</evidence>
<sequence length="451" mass="50415">MDEQMDYDPEAQGPGEEIRIGSMEDVSEHGEFFRLAPQPSTHDTSHTEEHATIKQLGEDIESAVKAGWPRVPGTRYKRVHALLLSWEEDDLGVIKEIERLRCVLKNTYQYSVESYEIPSRKPDAALKRRVLEFLDDDAEDILMIVYYGGHARRGNQTSAGPLWVANRKSTSSAILSSGVQSLFEQANADVLLLYDCCHSAAMTTGCHQSSTSVTEVIAACGFETSAPEVDEHSFTNALIHTLVISSKGPNFSVAGLTSRILSRLRCWTASLLYNDDGSLRQYANGDYIFERQPRRTPIYNILCESKNRRSIILSPPTNTESISRVSTQEHSNASCSSALPPVDVGMAIGSSKEQELCDKESAKWPQVILTIRLDSAQLEVDTWKEYILSFPAEAKDIKIEGVYGSFSTMLIVRMPVTDQSSSAVNHSAHKHDLSNVHGPRQFHWEYFWSCF</sequence>
<accession>A0A8H8RR67</accession>
<dbReference type="Proteomes" id="UP000462212">
    <property type="component" value="Unassembled WGS sequence"/>
</dbReference>
<dbReference type="EMBL" id="QGMJ01000231">
    <property type="protein sequence ID" value="TVY39388.1"/>
    <property type="molecule type" value="Genomic_DNA"/>
</dbReference>
<reference evidence="1 2" key="1">
    <citation type="submission" date="2018-05" db="EMBL/GenBank/DDBJ databases">
        <title>Genome sequencing and assembly of the regulated plant pathogen Lachnellula willkommii and related sister species for the development of diagnostic species identification markers.</title>
        <authorList>
            <person name="Giroux E."/>
            <person name="Bilodeau G."/>
        </authorList>
    </citation>
    <scope>NUCLEOTIDE SEQUENCE [LARGE SCALE GENOMIC DNA]</scope>
    <source>
        <strain evidence="1 2">CBS 197.66</strain>
    </source>
</reference>